<evidence type="ECO:0000256" key="1">
    <source>
        <dbReference type="ARBA" id="ARBA00001933"/>
    </source>
</evidence>
<evidence type="ECO:0000256" key="5">
    <source>
        <dbReference type="ARBA" id="ARBA00023239"/>
    </source>
</evidence>
<keyword evidence="14" id="KW-1185">Reference proteome</keyword>
<dbReference type="GO" id="GO:0033387">
    <property type="term" value="P:putrescine biosynthetic process from arginine, via ornithine"/>
    <property type="evidence" value="ECO:0007669"/>
    <property type="project" value="TreeGrafter"/>
</dbReference>
<feature type="active site" description="Proton donor" evidence="11">
    <location>
        <position position="366"/>
    </location>
</feature>
<keyword evidence="4" id="KW-0620">Polyamine biosynthesis</keyword>
<evidence type="ECO:0000256" key="2">
    <source>
        <dbReference type="ARBA" id="ARBA00008872"/>
    </source>
</evidence>
<dbReference type="PRINTS" id="PR01179">
    <property type="entry name" value="ODADCRBXLASE"/>
</dbReference>
<dbReference type="PROSITE" id="PS00878">
    <property type="entry name" value="ODR_DC_2_1"/>
    <property type="match status" value="1"/>
</dbReference>
<dbReference type="InterPro" id="IPR022644">
    <property type="entry name" value="De-COase2_N"/>
</dbReference>
<comment type="catalytic activity">
    <reaction evidence="10">
        <text>L-ornithine + H(+) = putrescine + CO2</text>
        <dbReference type="Rhea" id="RHEA:22964"/>
        <dbReference type="ChEBI" id="CHEBI:15378"/>
        <dbReference type="ChEBI" id="CHEBI:16526"/>
        <dbReference type="ChEBI" id="CHEBI:46911"/>
        <dbReference type="ChEBI" id="CHEBI:326268"/>
        <dbReference type="EC" id="4.1.1.17"/>
    </reaction>
</comment>
<dbReference type="InterPro" id="IPR022653">
    <property type="entry name" value="De-COase2_pyr-phos_BS"/>
</dbReference>
<evidence type="ECO:0000256" key="10">
    <source>
        <dbReference type="ARBA" id="ARBA00049127"/>
    </source>
</evidence>
<dbReference type="PANTHER" id="PTHR11482">
    <property type="entry name" value="ARGININE/DIAMINOPIMELATE/ORNITHINE DECARBOXYLASE"/>
    <property type="match status" value="1"/>
</dbReference>
<feature type="modified residue" description="N6-(pyridoxal phosphate)lysine" evidence="11">
    <location>
        <position position="76"/>
    </location>
</feature>
<evidence type="ECO:0000259" key="12">
    <source>
        <dbReference type="Pfam" id="PF02784"/>
    </source>
</evidence>
<evidence type="ECO:0000256" key="11">
    <source>
        <dbReference type="PIRSR" id="PIRSR600183-50"/>
    </source>
</evidence>
<reference evidence="13" key="1">
    <citation type="submission" date="2025-08" db="UniProtKB">
        <authorList>
            <consortium name="Ensembl"/>
        </authorList>
    </citation>
    <scope>IDENTIFICATION</scope>
</reference>
<dbReference type="InterPro" id="IPR009006">
    <property type="entry name" value="Ala_racemase/Decarboxylase_C"/>
</dbReference>
<dbReference type="Gene3D" id="2.40.37.10">
    <property type="entry name" value="Lyase, Ornithine Decarboxylase, Chain A, domain 1"/>
    <property type="match status" value="1"/>
</dbReference>
<dbReference type="InterPro" id="IPR022657">
    <property type="entry name" value="De-COase2_CS"/>
</dbReference>
<protein>
    <recommendedName>
        <fullName evidence="7">ornithine decarboxylase</fullName>
        <ecNumber evidence="7">4.1.1.17</ecNumber>
    </recommendedName>
</protein>
<evidence type="ECO:0000256" key="7">
    <source>
        <dbReference type="ARBA" id="ARBA00034138"/>
    </source>
</evidence>
<dbReference type="InterPro" id="IPR002433">
    <property type="entry name" value="Orn_de-COase"/>
</dbReference>
<comment type="pathway">
    <text evidence="6">Amine and polyamine biosynthesis; putrescine biosynthesis via L-ornithine pathway; putrescine from L-ornithine: step 1/1.</text>
</comment>
<sequence length="447" mass="49692">MVIDIGDWTLTEVRGGCDLGTGLRSLDVNIASGGFTFDPLLLFEVPFYVGNLDSVFEKHQKWQTLLPRVTPFYAVKCNNNLAVLRTLSALGTGFDCASKREIEMVMSIGVTPDKIIYAHATKPQTHIRYACAQGVDMMTFDNEEELLKITRGHPNAKLLLRIAVDDSKSQVKLSTKFGATLGTVGSLLKRAHELDLDVKGVSFHVGSLCTDSVAYRWAIEEAHHVFEQARLIGFHLDLLDIGGGFSGHGLEMVLNSKATVWVIALDEFFPADSGVRVIAEPGRYFVDSAFTLALNVFARKKVWSLPINMLMSADGNGLDTMIMYYVTSGLHGAFGDIKLYPDKKHLFCAPTGTEPRYQSVIWGPTCDGADRIMDVWMPELNIGDWILVDNFGAYTIPLSTDFNGFEKPTIYLVVTPQIWKMLNFKVKTKLCARCILLKRGYYAFSIT</sequence>
<dbReference type="SUPFAM" id="SSF50621">
    <property type="entry name" value="Alanine racemase C-terminal domain-like"/>
    <property type="match status" value="1"/>
</dbReference>
<proteinExistence type="inferred from homology"/>
<dbReference type="SUPFAM" id="SSF51419">
    <property type="entry name" value="PLP-binding barrel"/>
    <property type="match status" value="1"/>
</dbReference>
<comment type="function">
    <text evidence="8">Catalyzes the first and rate-limiting step of polyamine biosynthesis that converts ornithine into putrescine, which is the precursor for the polyamines, spermidine and spermine. Polyamines are essential for cell proliferation and are implicated in cellular processes, ranging from DNA replication to apoptosis.</text>
</comment>
<feature type="domain" description="Orn/DAP/Arg decarboxylase 2 N-terminal" evidence="12">
    <location>
        <begin position="53"/>
        <end position="286"/>
    </location>
</feature>
<dbReference type="Pfam" id="PF02784">
    <property type="entry name" value="Orn_Arg_deC_N"/>
    <property type="match status" value="1"/>
</dbReference>
<dbReference type="FunFam" id="3.20.20.10:FF:000005">
    <property type="entry name" value="Ornithine decarboxylase"/>
    <property type="match status" value="1"/>
</dbReference>
<evidence type="ECO:0000313" key="14">
    <source>
        <dbReference type="Proteomes" id="UP000694523"/>
    </source>
</evidence>
<accession>A0A8C6T022</accession>
<evidence type="ECO:0000256" key="3">
    <source>
        <dbReference type="ARBA" id="ARBA00022898"/>
    </source>
</evidence>
<organism evidence="13 14">
    <name type="scientific">Neogobius melanostomus</name>
    <name type="common">round goby</name>
    <dbReference type="NCBI Taxonomy" id="47308"/>
    <lineage>
        <taxon>Eukaryota</taxon>
        <taxon>Metazoa</taxon>
        <taxon>Chordata</taxon>
        <taxon>Craniata</taxon>
        <taxon>Vertebrata</taxon>
        <taxon>Euteleostomi</taxon>
        <taxon>Actinopterygii</taxon>
        <taxon>Neopterygii</taxon>
        <taxon>Teleostei</taxon>
        <taxon>Neoteleostei</taxon>
        <taxon>Acanthomorphata</taxon>
        <taxon>Gobiaria</taxon>
        <taxon>Gobiiformes</taxon>
        <taxon>Gobioidei</taxon>
        <taxon>Gobiidae</taxon>
        <taxon>Benthophilinae</taxon>
        <taxon>Neogobiini</taxon>
        <taxon>Neogobius</taxon>
    </lineage>
</organism>
<dbReference type="CDD" id="cd00622">
    <property type="entry name" value="PLPDE_III_ODC"/>
    <property type="match status" value="1"/>
</dbReference>
<reference evidence="13" key="2">
    <citation type="submission" date="2025-09" db="UniProtKB">
        <authorList>
            <consortium name="Ensembl"/>
        </authorList>
    </citation>
    <scope>IDENTIFICATION</scope>
</reference>
<dbReference type="GO" id="GO:0004586">
    <property type="term" value="F:ornithine decarboxylase activity"/>
    <property type="evidence" value="ECO:0007669"/>
    <property type="project" value="UniProtKB-EC"/>
</dbReference>
<name>A0A8C6T022_9GOBI</name>
<dbReference type="Ensembl" id="ENSNMLT00000015288.1">
    <property type="protein sequence ID" value="ENSNMLP00000013591.1"/>
    <property type="gene ID" value="ENSNMLG00000009052.1"/>
</dbReference>
<dbReference type="Gene3D" id="3.20.20.10">
    <property type="entry name" value="Alanine racemase"/>
    <property type="match status" value="1"/>
</dbReference>
<dbReference type="GO" id="GO:0005737">
    <property type="term" value="C:cytoplasm"/>
    <property type="evidence" value="ECO:0007669"/>
    <property type="project" value="TreeGrafter"/>
</dbReference>
<dbReference type="Proteomes" id="UP000694523">
    <property type="component" value="Unplaced"/>
</dbReference>
<dbReference type="PANTHER" id="PTHR11482:SF6">
    <property type="entry name" value="ORNITHINE DECARBOXYLASE 1-RELATED"/>
    <property type="match status" value="1"/>
</dbReference>
<evidence type="ECO:0000256" key="6">
    <source>
        <dbReference type="ARBA" id="ARBA00034115"/>
    </source>
</evidence>
<comment type="cofactor">
    <cofactor evidence="1 11">
        <name>pyridoxal 5'-phosphate</name>
        <dbReference type="ChEBI" id="CHEBI:597326"/>
    </cofactor>
</comment>
<comment type="subunit">
    <text evidence="9">Homodimer. Only the dimer is catalytically active, as the active sites are constructed of residues from both monomers.</text>
</comment>
<evidence type="ECO:0000256" key="8">
    <source>
        <dbReference type="ARBA" id="ARBA00037173"/>
    </source>
</evidence>
<evidence type="ECO:0000256" key="4">
    <source>
        <dbReference type="ARBA" id="ARBA00023115"/>
    </source>
</evidence>
<comment type="similarity">
    <text evidence="2">Belongs to the Orn/Lys/Arg decarboxylase class-II family.</text>
</comment>
<dbReference type="AlphaFoldDB" id="A0A8C6T022"/>
<keyword evidence="3 11" id="KW-0663">Pyridoxal phosphate</keyword>
<dbReference type="InterPro" id="IPR029066">
    <property type="entry name" value="PLP-binding_barrel"/>
</dbReference>
<evidence type="ECO:0000256" key="9">
    <source>
        <dbReference type="ARBA" id="ARBA00046672"/>
    </source>
</evidence>
<dbReference type="EC" id="4.1.1.17" evidence="7"/>
<keyword evidence="5" id="KW-0456">Lyase</keyword>
<dbReference type="PROSITE" id="PS00879">
    <property type="entry name" value="ODR_DC_2_2"/>
    <property type="match status" value="1"/>
</dbReference>
<dbReference type="InterPro" id="IPR000183">
    <property type="entry name" value="Orn/DAP/Arg_de-COase"/>
</dbReference>
<evidence type="ECO:0000313" key="13">
    <source>
        <dbReference type="Ensembl" id="ENSNMLP00000013591.1"/>
    </source>
</evidence>
<dbReference type="PRINTS" id="PR01182">
    <property type="entry name" value="ORNDCRBXLASE"/>
</dbReference>